<dbReference type="PANTHER" id="PTHR12366">
    <property type="entry name" value="ASPARTYL/ASPARAGINYL BETA-HYDROXYLASE"/>
    <property type="match status" value="1"/>
</dbReference>
<evidence type="ECO:0000313" key="5">
    <source>
        <dbReference type="Proteomes" id="UP001162164"/>
    </source>
</evidence>
<accession>A0ABQ9J3H3</accession>
<dbReference type="InterPro" id="IPR007803">
    <property type="entry name" value="Asp/Arg/Pro-Hydrxlase"/>
</dbReference>
<protein>
    <recommendedName>
        <fullName evidence="3">Aspartyl/asparaginy/proline hydroxylase domain-containing protein</fullName>
    </recommendedName>
</protein>
<organism evidence="4 5">
    <name type="scientific">Molorchus minor</name>
    <dbReference type="NCBI Taxonomy" id="1323400"/>
    <lineage>
        <taxon>Eukaryota</taxon>
        <taxon>Metazoa</taxon>
        <taxon>Ecdysozoa</taxon>
        <taxon>Arthropoda</taxon>
        <taxon>Hexapoda</taxon>
        <taxon>Insecta</taxon>
        <taxon>Pterygota</taxon>
        <taxon>Neoptera</taxon>
        <taxon>Endopterygota</taxon>
        <taxon>Coleoptera</taxon>
        <taxon>Polyphaga</taxon>
        <taxon>Cucujiformia</taxon>
        <taxon>Chrysomeloidea</taxon>
        <taxon>Cerambycidae</taxon>
        <taxon>Lamiinae</taxon>
        <taxon>Monochamini</taxon>
        <taxon>Molorchus</taxon>
    </lineage>
</organism>
<feature type="region of interest" description="Disordered" evidence="2">
    <location>
        <begin position="426"/>
        <end position="455"/>
    </location>
</feature>
<dbReference type="SUPFAM" id="SSF48452">
    <property type="entry name" value="TPR-like"/>
    <property type="match status" value="1"/>
</dbReference>
<feature type="region of interest" description="Disordered" evidence="2">
    <location>
        <begin position="29"/>
        <end position="250"/>
    </location>
</feature>
<reference evidence="4" key="1">
    <citation type="journal article" date="2023" name="Insect Mol. Biol.">
        <title>Genome sequencing provides insights into the evolution of gene families encoding plant cell wall-degrading enzymes in longhorned beetles.</title>
        <authorList>
            <person name="Shin N.R."/>
            <person name="Okamura Y."/>
            <person name="Kirsch R."/>
            <person name="Pauchet Y."/>
        </authorList>
    </citation>
    <scope>NUCLEOTIDE SEQUENCE</scope>
    <source>
        <strain evidence="4">MMC_N1</strain>
    </source>
</reference>
<dbReference type="PANTHER" id="PTHR12366:SF29">
    <property type="entry name" value="ASPARTYL BETA-HYDROXYLASE, ISOFORM L"/>
    <property type="match status" value="1"/>
</dbReference>
<dbReference type="Gene3D" id="1.25.40.10">
    <property type="entry name" value="Tetratricopeptide repeat domain"/>
    <property type="match status" value="1"/>
</dbReference>
<proteinExistence type="inferred from homology"/>
<feature type="compositionally biased region" description="Acidic residues" evidence="2">
    <location>
        <begin position="42"/>
        <end position="169"/>
    </location>
</feature>
<dbReference type="InterPro" id="IPR011990">
    <property type="entry name" value="TPR-like_helical_dom_sf"/>
</dbReference>
<dbReference type="SUPFAM" id="SSF51197">
    <property type="entry name" value="Clavaminate synthase-like"/>
    <property type="match status" value="1"/>
</dbReference>
<feature type="compositionally biased region" description="Basic and acidic residues" evidence="2">
    <location>
        <begin position="32"/>
        <end position="41"/>
    </location>
</feature>
<feature type="compositionally biased region" description="Basic and acidic residues" evidence="2">
    <location>
        <begin position="209"/>
        <end position="234"/>
    </location>
</feature>
<evidence type="ECO:0000313" key="4">
    <source>
        <dbReference type="EMBL" id="KAJ8972011.1"/>
    </source>
</evidence>
<feature type="compositionally biased region" description="Acidic residues" evidence="2">
    <location>
        <begin position="178"/>
        <end position="193"/>
    </location>
</feature>
<dbReference type="Proteomes" id="UP001162164">
    <property type="component" value="Unassembled WGS sequence"/>
</dbReference>
<feature type="compositionally biased region" description="Acidic residues" evidence="2">
    <location>
        <begin position="318"/>
        <end position="339"/>
    </location>
</feature>
<feature type="region of interest" description="Disordered" evidence="2">
    <location>
        <begin position="282"/>
        <end position="413"/>
    </location>
</feature>
<dbReference type="Pfam" id="PF05118">
    <property type="entry name" value="Asp_Arg_Hydrox"/>
    <property type="match status" value="1"/>
</dbReference>
<dbReference type="Gene3D" id="2.60.120.330">
    <property type="entry name" value="B-lactam Antibiotic, Isopenicillin N Synthase, Chain"/>
    <property type="match status" value="1"/>
</dbReference>
<evidence type="ECO:0000256" key="1">
    <source>
        <dbReference type="ARBA" id="ARBA00007730"/>
    </source>
</evidence>
<comment type="caution">
    <text evidence="4">The sequence shown here is derived from an EMBL/GenBank/DDBJ whole genome shotgun (WGS) entry which is preliminary data.</text>
</comment>
<evidence type="ECO:0000256" key="2">
    <source>
        <dbReference type="SAM" id="MobiDB-lite"/>
    </source>
</evidence>
<feature type="compositionally biased region" description="Basic and acidic residues" evidence="2">
    <location>
        <begin position="292"/>
        <end position="305"/>
    </location>
</feature>
<keyword evidence="5" id="KW-1185">Reference proteome</keyword>
<sequence length="875" mass="100941">MIITQYRGLSDVDTVDTESKFAQIFEGWIDTSHGHDDHNTEEPDVDADHEEDDEEENNVSEEEEHEASEEDGEDETEENEASDELDEANEEEGDDEDEDLDSDQSDEEQLVEESDENALDNEDEDREVSEEDTVDQDVQSDEKEDEDETDEEEDQNESEPDHDEDEQELENIVSSEDHDGDDNAPDDEQEDSTEIISKERDENEETDENIWKEAEQDKSPEKESSTIKTQRDSEEAPQEEFQQESSGTSRNAYFAVAVKLGVGVALLVVAHLVLVRKWRTAPDENPTTKTTTIEEFKESSPDLSRRNTIVAPPPLQDVEPDIEQDEEEYSEEEESEEEEHIPQKSAKTRYQELRSSYTRSLTPEGEIDYNKEREESEEEYADEEEEDISEEGEEEDEDIESENEEYDDDDEDEELLKRLEAKYGKLRGDKNEGGPINQDVDGSDSHKQPAAAAGYEYSKITNKEDHKITDELDEAQKFVQNKPAFAIKLFDNLLQKYPSSPRSKYGKALALDYLADQKRSNEILEEALNYYIELLNTENVPDALFIEAAERCINKMRFVGQYANAIYVHNLLRKKFPNIPKYSNDLAVTYLTINRVEKARYVLKDVLSKWPNDGFALVHYGFILKTTDDKLEEAVVYLRRGLATKAEGVVDGRFYFHLGDALSRLGRNTESMEVYEDGVQNKVFLSKYQRSLYNVPRLTGRPFWEITDLPYLDMYRLLTQNWEKIKDEGLAMNPKNLKDTGNWKQFELFARGQKNIDNCKKCPFTCSIIEMIPEARGCKRGQTKFSVMHPGTHVWPHCGPTNCRLRLHLGLKVPSNTFIRVADEIRSWEEGSIFVFDDSFEHEVWHNGTDLRLVLIVDVWHPELTPIEKKNLSPI</sequence>
<name>A0ABQ9J3H3_9CUCU</name>
<feature type="domain" description="Aspartyl/asparaginy/proline hydroxylase" evidence="3">
    <location>
        <begin position="720"/>
        <end position="862"/>
    </location>
</feature>
<comment type="similarity">
    <text evidence="1">Belongs to the aspartyl/asparaginyl beta-hydroxylase family.</text>
</comment>
<evidence type="ECO:0000259" key="3">
    <source>
        <dbReference type="Pfam" id="PF05118"/>
    </source>
</evidence>
<dbReference type="InterPro" id="IPR039038">
    <property type="entry name" value="ASPH"/>
</dbReference>
<dbReference type="EMBL" id="JAPWTJ010001399">
    <property type="protein sequence ID" value="KAJ8972011.1"/>
    <property type="molecule type" value="Genomic_DNA"/>
</dbReference>
<gene>
    <name evidence="4" type="ORF">NQ317_000657</name>
</gene>
<dbReference type="InterPro" id="IPR027443">
    <property type="entry name" value="IPNS-like_sf"/>
</dbReference>
<feature type="compositionally biased region" description="Acidic residues" evidence="2">
    <location>
        <begin position="375"/>
        <end position="413"/>
    </location>
</feature>